<evidence type="ECO:0000313" key="2">
    <source>
        <dbReference type="EMBL" id="PPQ69167.1"/>
    </source>
</evidence>
<feature type="region of interest" description="Disordered" evidence="1">
    <location>
        <begin position="95"/>
        <end position="207"/>
    </location>
</feature>
<feature type="compositionally biased region" description="Low complexity" evidence="1">
    <location>
        <begin position="41"/>
        <end position="50"/>
    </location>
</feature>
<dbReference type="InterPro" id="IPR013262">
    <property type="entry name" value="OMP_MIM1/TOM13_mt"/>
</dbReference>
<accession>A0A409VSF9</accession>
<proteinExistence type="predicted"/>
<dbReference type="Proteomes" id="UP000284706">
    <property type="component" value="Unassembled WGS sequence"/>
</dbReference>
<feature type="compositionally biased region" description="Basic and acidic residues" evidence="1">
    <location>
        <begin position="282"/>
        <end position="294"/>
    </location>
</feature>
<evidence type="ECO:0000313" key="3">
    <source>
        <dbReference type="Proteomes" id="UP000284706"/>
    </source>
</evidence>
<protein>
    <recommendedName>
        <fullName evidence="4">Mitochondrial import protein 1</fullName>
    </recommendedName>
</protein>
<reference evidence="2 3" key="1">
    <citation type="journal article" date="2018" name="Evol. Lett.">
        <title>Horizontal gene cluster transfer increased hallucinogenic mushroom diversity.</title>
        <authorList>
            <person name="Reynolds H.T."/>
            <person name="Vijayakumar V."/>
            <person name="Gluck-Thaler E."/>
            <person name="Korotkin H.B."/>
            <person name="Matheny P.B."/>
            <person name="Slot J.C."/>
        </authorList>
    </citation>
    <scope>NUCLEOTIDE SEQUENCE [LARGE SCALE GENOMIC DNA]</scope>
    <source>
        <strain evidence="2 3">SRW20</strain>
    </source>
</reference>
<comment type="caution">
    <text evidence="2">The sequence shown here is derived from an EMBL/GenBank/DDBJ whole genome shotgun (WGS) entry which is preliminary data.</text>
</comment>
<dbReference type="InParanoid" id="A0A409VSF9"/>
<name>A0A409VSF9_9AGAR</name>
<feature type="region of interest" description="Disordered" evidence="1">
    <location>
        <begin position="1"/>
        <end position="51"/>
    </location>
</feature>
<feature type="region of interest" description="Disordered" evidence="1">
    <location>
        <begin position="272"/>
        <end position="294"/>
    </location>
</feature>
<organism evidence="2 3">
    <name type="scientific">Gymnopilus dilepis</name>
    <dbReference type="NCBI Taxonomy" id="231916"/>
    <lineage>
        <taxon>Eukaryota</taxon>
        <taxon>Fungi</taxon>
        <taxon>Dikarya</taxon>
        <taxon>Basidiomycota</taxon>
        <taxon>Agaricomycotina</taxon>
        <taxon>Agaricomycetes</taxon>
        <taxon>Agaricomycetidae</taxon>
        <taxon>Agaricales</taxon>
        <taxon>Agaricineae</taxon>
        <taxon>Hymenogastraceae</taxon>
        <taxon>Gymnopilus</taxon>
    </lineage>
</organism>
<dbReference type="PANTHER" id="PTHR28241:SF1">
    <property type="entry name" value="MITOCHONDRIAL IMPORT PROTEIN 1"/>
    <property type="match status" value="1"/>
</dbReference>
<sequence length="294" mass="32472">MEAPSDILESALDQAFSAPPQISAEPQISQEESNEAKQETVSETTLTESVASDDSWKIEYEEQVKSWRARSAEEREKAEKERLRWEAIRAIEKAEAAKRVPEAVEEPVALPPQLQEEENWESVPSSSSAAATTRATKPADLLDLSPSSARPDTAAELPRTLSQQETVTDESQKWEDVPSVTSSYPSMSFPEHNDTPSPPRPLLSSQEPPNSVTLAIFDSSLSTRTRVTAFFSSLAVNLFLPFVNGVMLGFGEIFAKEVVMGWLGWKNSGPASSVTNLGLRPSPREERQRREGLR</sequence>
<dbReference type="EMBL" id="NHYE01005579">
    <property type="protein sequence ID" value="PPQ69167.1"/>
    <property type="molecule type" value="Genomic_DNA"/>
</dbReference>
<keyword evidence="3" id="KW-1185">Reference proteome</keyword>
<dbReference type="Pfam" id="PF08219">
    <property type="entry name" value="TOM13"/>
    <property type="match status" value="1"/>
</dbReference>
<dbReference type="GO" id="GO:0070096">
    <property type="term" value="P:mitochondrial outer membrane translocase complex assembly"/>
    <property type="evidence" value="ECO:0007669"/>
    <property type="project" value="TreeGrafter"/>
</dbReference>
<evidence type="ECO:0008006" key="4">
    <source>
        <dbReference type="Google" id="ProtNLM"/>
    </source>
</evidence>
<dbReference type="GO" id="GO:0005741">
    <property type="term" value="C:mitochondrial outer membrane"/>
    <property type="evidence" value="ECO:0007669"/>
    <property type="project" value="InterPro"/>
</dbReference>
<evidence type="ECO:0000256" key="1">
    <source>
        <dbReference type="SAM" id="MobiDB-lite"/>
    </source>
</evidence>
<dbReference type="AlphaFoldDB" id="A0A409VSF9"/>
<dbReference type="PANTHER" id="PTHR28241">
    <property type="entry name" value="MITOCHONDRIAL IMPORT PROTEIN 1"/>
    <property type="match status" value="1"/>
</dbReference>
<dbReference type="GO" id="GO:0045040">
    <property type="term" value="P:protein insertion into mitochondrial outer membrane"/>
    <property type="evidence" value="ECO:0007669"/>
    <property type="project" value="TreeGrafter"/>
</dbReference>
<feature type="compositionally biased region" description="Low complexity" evidence="1">
    <location>
        <begin position="125"/>
        <end position="136"/>
    </location>
</feature>
<dbReference type="OrthoDB" id="5529571at2759"/>
<dbReference type="STRING" id="231916.A0A409VSF9"/>
<gene>
    <name evidence="2" type="ORF">CVT26_003541</name>
</gene>